<keyword evidence="2" id="KW-1185">Reference proteome</keyword>
<sequence>MGGDHKCPVCQATFTRPQHVARHMRSHTGDRPYKCQFCGDQFARSDLLSRHVNKCHANEKPPAGATTTRRKGSASASRASTSKQACDQCVQSSLPCDGANPCSKCIQRKCRCTFVKFHRQTAPIGPGHNPHPQANSTSSRLSSYGTADDFLLGPAPPSIAPIPGDPTSYNTSFTFPNLYSSTAESAPSSLAMPGSGDYNKFRSQADYMRRMTLPQPSGPTLYNDPRNAGATSWLGWGPDTTSQLAAGSRPVTATDHHPKSDHPSFTYPPVAADTYIPSYAVRRVPHDRHPSVEFSSDSSSHSVPSSASSSSVHLPLDDMTSQQQQQHAYHVSLSDLLEHIKDILTAPSSESQADLIGIQDAQAQAHHNYLQYHQPHPSQQNQQGSNQGMQSALPPNPNPNADSGQQEGGFSSAFGLMSLDDPSILAGLSNDGAPFFTNNGMDMYPGDPDATPMPPKSSTSASITNNNNSKVTSHPIQPLSANPAHGSSAPRDEELKVLKESWKQYLRTPLQGSTPNGLNFSFSNSGSGSGPSNPVSPGPPYRRARVSSLPSVQTPSAERSQSQFGYAYQPSGNGGGNDGGNGATSSIRTTLHGNPDDLRSYEAAILARRPPLNLNLNMDLAMKRSRGATASSSMSPVAMGNASSSSSANPSANPQQMQPPQKRGYEYHPPGSSGGGSRPSSSSSLSLANAFGKSHSHPHTSANPAHHSHAANANAIFAYLANDHEQQHDGHGFENPSPPSRGSTASLDESSNASEEGGDSGSMSRPSFKRLPSQTLAPMNAKRAMLDRRSGYGFGEEGGDDGDEDDVAADEDYRRREIGYRRGQQQQQRDQQQQQRDQQQQQQQQQQHLSPPQSHAMNVDRSGAPPPSSYGGMVTGRRRRMSAPDTSPTVGSFAAAGQL</sequence>
<dbReference type="Proteomes" id="UP000824881">
    <property type="component" value="Unassembled WGS sequence"/>
</dbReference>
<gene>
    <name evidence="1" type="ORF">CCMSSC00406_0004307</name>
</gene>
<proteinExistence type="predicted"/>
<dbReference type="EMBL" id="WQMT02000001">
    <property type="protein sequence ID" value="KAG9227154.1"/>
    <property type="molecule type" value="Genomic_DNA"/>
</dbReference>
<organism evidence="1 2">
    <name type="scientific">Pleurotus cornucopiae</name>
    <name type="common">Cornucopia mushroom</name>
    <dbReference type="NCBI Taxonomy" id="5321"/>
    <lineage>
        <taxon>Eukaryota</taxon>
        <taxon>Fungi</taxon>
        <taxon>Dikarya</taxon>
        <taxon>Basidiomycota</taxon>
        <taxon>Agaricomycotina</taxon>
        <taxon>Agaricomycetes</taxon>
        <taxon>Agaricomycetidae</taxon>
        <taxon>Agaricales</taxon>
        <taxon>Pleurotineae</taxon>
        <taxon>Pleurotaceae</taxon>
        <taxon>Pleurotus</taxon>
    </lineage>
</organism>
<protein>
    <submittedName>
        <fullName evidence="1">Uncharacterized protein</fullName>
    </submittedName>
</protein>
<reference evidence="1 2" key="1">
    <citation type="journal article" date="2021" name="Appl. Environ. Microbiol.">
        <title>Genetic linkage and physical mapping for an oyster mushroom Pleurotus cornucopiae and QTL analysis for the trait cap color.</title>
        <authorList>
            <person name="Zhang Y."/>
            <person name="Gao W."/>
            <person name="Sonnenberg A."/>
            <person name="Chen Q."/>
            <person name="Zhang J."/>
            <person name="Huang C."/>
        </authorList>
    </citation>
    <scope>NUCLEOTIDE SEQUENCE [LARGE SCALE GENOMIC DNA]</scope>
    <source>
        <strain evidence="1">CCMSSC00406</strain>
    </source>
</reference>
<name>A0ACB7JBH6_PLECO</name>
<comment type="caution">
    <text evidence="1">The sequence shown here is derived from an EMBL/GenBank/DDBJ whole genome shotgun (WGS) entry which is preliminary data.</text>
</comment>
<accession>A0ACB7JBH6</accession>
<evidence type="ECO:0000313" key="2">
    <source>
        <dbReference type="Proteomes" id="UP000824881"/>
    </source>
</evidence>
<evidence type="ECO:0000313" key="1">
    <source>
        <dbReference type="EMBL" id="KAG9227154.1"/>
    </source>
</evidence>